<organism evidence="7 8">
    <name type="scientific">Cryptotermes secundus</name>
    <dbReference type="NCBI Taxonomy" id="105785"/>
    <lineage>
        <taxon>Eukaryota</taxon>
        <taxon>Metazoa</taxon>
        <taxon>Ecdysozoa</taxon>
        <taxon>Arthropoda</taxon>
        <taxon>Hexapoda</taxon>
        <taxon>Insecta</taxon>
        <taxon>Pterygota</taxon>
        <taxon>Neoptera</taxon>
        <taxon>Polyneoptera</taxon>
        <taxon>Dictyoptera</taxon>
        <taxon>Blattodea</taxon>
        <taxon>Blattoidea</taxon>
        <taxon>Termitoidae</taxon>
        <taxon>Kalotermitidae</taxon>
        <taxon>Cryptotermitinae</taxon>
        <taxon>Cryptotermes</taxon>
    </lineage>
</organism>
<feature type="domain" description="MI" evidence="6">
    <location>
        <begin position="744"/>
        <end position="860"/>
    </location>
</feature>
<feature type="region of interest" description="Disordered" evidence="5">
    <location>
        <begin position="177"/>
        <end position="199"/>
    </location>
</feature>
<dbReference type="FunFam" id="1.25.40.180:FF:000032">
    <property type="entry name" value="Nucleolar MIF4G domain-containing protein 1"/>
    <property type="match status" value="1"/>
</dbReference>
<feature type="compositionally biased region" description="Basic residues" evidence="5">
    <location>
        <begin position="17"/>
        <end position="34"/>
    </location>
</feature>
<dbReference type="InterPro" id="IPR050781">
    <property type="entry name" value="CWC22_splicing_factor"/>
</dbReference>
<gene>
    <name evidence="7" type="ORF">B7P43_G06506</name>
</gene>
<keyword evidence="3" id="KW-0539">Nucleus</keyword>
<evidence type="ECO:0000256" key="1">
    <source>
        <dbReference type="ARBA" id="ARBA00004604"/>
    </source>
</evidence>
<evidence type="ECO:0000256" key="4">
    <source>
        <dbReference type="SAM" id="Coils"/>
    </source>
</evidence>
<dbReference type="InParanoid" id="A0A2J7R629"/>
<dbReference type="InterPro" id="IPR003891">
    <property type="entry name" value="Initiation_fac_eIF4g_MI"/>
</dbReference>
<evidence type="ECO:0000313" key="8">
    <source>
        <dbReference type="Proteomes" id="UP000235965"/>
    </source>
</evidence>
<reference evidence="7 8" key="1">
    <citation type="submission" date="2017-12" db="EMBL/GenBank/DDBJ databases">
        <title>Hemimetabolous genomes reveal molecular basis of termite eusociality.</title>
        <authorList>
            <person name="Harrison M.C."/>
            <person name="Jongepier E."/>
            <person name="Robertson H.M."/>
            <person name="Arning N."/>
            <person name="Bitard-Feildel T."/>
            <person name="Chao H."/>
            <person name="Childers C.P."/>
            <person name="Dinh H."/>
            <person name="Doddapaneni H."/>
            <person name="Dugan S."/>
            <person name="Gowin J."/>
            <person name="Greiner C."/>
            <person name="Han Y."/>
            <person name="Hu H."/>
            <person name="Hughes D.S.T."/>
            <person name="Huylmans A.-K."/>
            <person name="Kemena C."/>
            <person name="Kremer L.P.M."/>
            <person name="Lee S.L."/>
            <person name="Lopez-Ezquerra A."/>
            <person name="Mallet L."/>
            <person name="Monroy-Kuhn J.M."/>
            <person name="Moser A."/>
            <person name="Murali S.C."/>
            <person name="Muzny D.M."/>
            <person name="Otani S."/>
            <person name="Piulachs M.-D."/>
            <person name="Poelchau M."/>
            <person name="Qu J."/>
            <person name="Schaub F."/>
            <person name="Wada-Katsumata A."/>
            <person name="Worley K.C."/>
            <person name="Xie Q."/>
            <person name="Ylla G."/>
            <person name="Poulsen M."/>
            <person name="Gibbs R.A."/>
            <person name="Schal C."/>
            <person name="Richards S."/>
            <person name="Belles X."/>
            <person name="Korb J."/>
            <person name="Bornberg-Bauer E."/>
        </authorList>
    </citation>
    <scope>NUCLEOTIDE SEQUENCE [LARGE SCALE GENOMIC DNA]</scope>
    <source>
        <tissue evidence="7">Whole body</tissue>
    </source>
</reference>
<dbReference type="GO" id="GO:0042274">
    <property type="term" value="P:ribosomal small subunit biogenesis"/>
    <property type="evidence" value="ECO:0007669"/>
    <property type="project" value="TreeGrafter"/>
</dbReference>
<dbReference type="AlphaFoldDB" id="A0A2J7R629"/>
<dbReference type="PANTHER" id="PTHR18034">
    <property type="entry name" value="CELL CYCLE CONTROL PROTEIN CWF22-RELATED"/>
    <property type="match status" value="1"/>
</dbReference>
<dbReference type="OrthoDB" id="10260961at2759"/>
<dbReference type="Pfam" id="PF02847">
    <property type="entry name" value="MA3"/>
    <property type="match status" value="1"/>
</dbReference>
<comment type="similarity">
    <text evidence="2">Belongs to the CWC22 family.</text>
</comment>
<dbReference type="SUPFAM" id="SSF48371">
    <property type="entry name" value="ARM repeat"/>
    <property type="match status" value="1"/>
</dbReference>
<dbReference type="EMBL" id="NEVH01006983">
    <property type="protein sequence ID" value="PNF36285.1"/>
    <property type="molecule type" value="Genomic_DNA"/>
</dbReference>
<name>A0A2J7R629_9NEOP</name>
<dbReference type="Proteomes" id="UP000235965">
    <property type="component" value="Unassembled WGS sequence"/>
</dbReference>
<dbReference type="PROSITE" id="PS51366">
    <property type="entry name" value="MI"/>
    <property type="match status" value="1"/>
</dbReference>
<dbReference type="FunCoup" id="A0A2J7R629">
    <property type="interactions" value="1111"/>
</dbReference>
<dbReference type="GO" id="GO:0003723">
    <property type="term" value="F:RNA binding"/>
    <property type="evidence" value="ECO:0007669"/>
    <property type="project" value="InterPro"/>
</dbReference>
<dbReference type="EMBL" id="NEVH01006983">
    <property type="protein sequence ID" value="PNF36284.1"/>
    <property type="molecule type" value="Genomic_DNA"/>
</dbReference>
<dbReference type="Pfam" id="PF02854">
    <property type="entry name" value="MIF4G"/>
    <property type="match status" value="1"/>
</dbReference>
<dbReference type="InterPro" id="IPR003890">
    <property type="entry name" value="MIF4G-like_typ-3"/>
</dbReference>
<evidence type="ECO:0000259" key="6">
    <source>
        <dbReference type="PROSITE" id="PS51366"/>
    </source>
</evidence>
<keyword evidence="4" id="KW-0175">Coiled coil</keyword>
<dbReference type="SMART" id="SM00544">
    <property type="entry name" value="MA3"/>
    <property type="match status" value="1"/>
</dbReference>
<evidence type="ECO:0000256" key="5">
    <source>
        <dbReference type="SAM" id="MobiDB-lite"/>
    </source>
</evidence>
<feature type="region of interest" description="Disordered" evidence="5">
    <location>
        <begin position="1"/>
        <end position="64"/>
    </location>
</feature>
<dbReference type="GO" id="GO:0005730">
    <property type="term" value="C:nucleolus"/>
    <property type="evidence" value="ECO:0007669"/>
    <property type="project" value="UniProtKB-SubCell"/>
</dbReference>
<feature type="coiled-coil region" evidence="4">
    <location>
        <begin position="98"/>
        <end position="125"/>
    </location>
</feature>
<evidence type="ECO:0000256" key="2">
    <source>
        <dbReference type="ARBA" id="ARBA00006856"/>
    </source>
</evidence>
<protein>
    <recommendedName>
        <fullName evidence="6">MI domain-containing protein</fullName>
    </recommendedName>
</protein>
<feature type="compositionally biased region" description="Basic residues" evidence="5">
    <location>
        <begin position="287"/>
        <end position="296"/>
    </location>
</feature>
<sequence length="950" mass="110484">MGRHIRQKRNETEGKIHKSRKELRKEQRRLKKAKRNEFFQRKKSKLKRNTNGNTDHEEQISNNMDILVSKEQEKQIRKKYSERERNQKLQMDMKNQRIKQLKKANQQEDKVIKKLEKQLKLHKRKQKSVPKSFTTDGLDYLLEVCEQKNMEHGTMMDLTLHDSSSQFEEDLALITGNSQTSSTARQHDININSSDDDDDDTLSEIHKFTSNKVTGSDNEIVASVEEFGETVSYDNSDSVGSDMEVYSDSERTVSKQILNGNKKEVNNYNHVLNYDESHDIIENAASKKRGLKRKRSKPEDCSVSNTEGSTQSKRLLVYEREQQECKLTDQRKCGKLEENYDSDNESENVNSVETLRMKTKEQNHDVVSITSDEAVACNVVGSVCEEDAGDIVGKKDWKEVEEYWEDIYGRTRDKQGRVIKANTEKYVPPYVRGSTLSEDPKKQEHIKRLQRQMKGLLNRLAENNMNSIALQIEELYMSHSRNSVNESLTDLLFESLVAEVSTPERLIMEHAMLVAILHANVGTEVGAHILQVFVKKFHEHHQLEHEVENKQLDNILLILSHLYNFKMFTADLMYGILEKLSEKFGEKEVELILLILRSVGFSLRKDDPLALKELILKLQQIAGEATQFENSTRVKFMLEVLLAIKNNNMRKIPNYDPSHSEHLKKLMKGFLHKGNYITELKISLDDLLKVDVQGRWWIVGSAWTGSLPGKAGKQDPDNCMKLQQSNEYSQQLLDLARKHRMNTDVRRNIFCILMTAEDYLDAFEKLLHLGLKHQQEREIIHVIINCYLQEKQFNPYYCHLSQKFCDFDRKYQIAIQCALWDRFKELQNMPSFQVTNLAKFLVHLVLHKGLPLSVLKVIHFAEVDQFTVRFLRQVLLGVLLADSEESFQQAFQRVTVSSKLHLFREGIRIFIHHFMLRNMSALPQDDMETLKLRAKMADKIFSAAESKVRF</sequence>
<dbReference type="EMBL" id="NEVH01006983">
    <property type="protein sequence ID" value="PNF36283.1"/>
    <property type="molecule type" value="Genomic_DNA"/>
</dbReference>
<keyword evidence="8" id="KW-1185">Reference proteome</keyword>
<evidence type="ECO:0000313" key="7">
    <source>
        <dbReference type="EMBL" id="PNF36284.1"/>
    </source>
</evidence>
<comment type="subcellular location">
    <subcellularLocation>
        <location evidence="1">Nucleus</location>
        <location evidence="1">Nucleolus</location>
    </subcellularLocation>
</comment>
<dbReference type="STRING" id="105785.A0A2J7R629"/>
<comment type="caution">
    <text evidence="7">The sequence shown here is derived from an EMBL/GenBank/DDBJ whole genome shotgun (WGS) entry which is preliminary data.</text>
</comment>
<dbReference type="PANTHER" id="PTHR18034:SF4">
    <property type="entry name" value="NUCLEOLAR MIF4G DOMAIN-CONTAINING PROTEIN 1"/>
    <property type="match status" value="1"/>
</dbReference>
<dbReference type="Gene3D" id="1.25.40.180">
    <property type="match status" value="1"/>
</dbReference>
<dbReference type="SMART" id="SM00543">
    <property type="entry name" value="MIF4G"/>
    <property type="match status" value="1"/>
</dbReference>
<feature type="region of interest" description="Disordered" evidence="5">
    <location>
        <begin position="287"/>
        <end position="308"/>
    </location>
</feature>
<evidence type="ECO:0000256" key="3">
    <source>
        <dbReference type="ARBA" id="ARBA00023242"/>
    </source>
</evidence>
<accession>A0A2J7R629</accession>
<dbReference type="InterPro" id="IPR016024">
    <property type="entry name" value="ARM-type_fold"/>
</dbReference>
<proteinExistence type="inferred from homology"/>